<feature type="compositionally biased region" description="Low complexity" evidence="1">
    <location>
        <begin position="182"/>
        <end position="205"/>
    </location>
</feature>
<name>A0A9P6U3Z2_9FUNG</name>
<feature type="domain" description="Vid27 N-terminal" evidence="4">
    <location>
        <begin position="1"/>
        <end position="167"/>
    </location>
</feature>
<dbReference type="SUPFAM" id="SSF69322">
    <property type="entry name" value="Tricorn protease domain 2"/>
    <property type="match status" value="1"/>
</dbReference>
<organism evidence="5 6">
    <name type="scientific">Actinomortierella ambigua</name>
    <dbReference type="NCBI Taxonomy" id="1343610"/>
    <lineage>
        <taxon>Eukaryota</taxon>
        <taxon>Fungi</taxon>
        <taxon>Fungi incertae sedis</taxon>
        <taxon>Mucoromycota</taxon>
        <taxon>Mortierellomycotina</taxon>
        <taxon>Mortierellomycetes</taxon>
        <taxon>Mortierellales</taxon>
        <taxon>Mortierellaceae</taxon>
        <taxon>Actinomortierella</taxon>
    </lineage>
</organism>
<dbReference type="Pfam" id="PF17748">
    <property type="entry name" value="VID27_N"/>
    <property type="match status" value="1"/>
</dbReference>
<dbReference type="OrthoDB" id="10251113at2759"/>
<feature type="domain" description="Vid27 PH-like" evidence="3">
    <location>
        <begin position="234"/>
        <end position="339"/>
    </location>
</feature>
<dbReference type="Pfam" id="PF17747">
    <property type="entry name" value="VID27_PH"/>
    <property type="match status" value="1"/>
</dbReference>
<dbReference type="Pfam" id="PF08553">
    <property type="entry name" value="VID27"/>
    <property type="match status" value="1"/>
</dbReference>
<feature type="domain" description="Vacuolar import/degradation Vid27 C-terminal" evidence="2">
    <location>
        <begin position="413"/>
        <end position="737"/>
    </location>
</feature>
<dbReference type="PANTHER" id="PTHR31913">
    <property type="entry name" value="VACUOLAR IMPORT AND DEGRADATION PROTEIN 27"/>
    <property type="match status" value="1"/>
</dbReference>
<dbReference type="InterPro" id="IPR040458">
    <property type="entry name" value="Vid27"/>
</dbReference>
<evidence type="ECO:0000313" key="5">
    <source>
        <dbReference type="EMBL" id="KAG0259503.1"/>
    </source>
</evidence>
<comment type="caution">
    <text evidence="5">The sequence shown here is derived from an EMBL/GenBank/DDBJ whole genome shotgun (WGS) entry which is preliminary data.</text>
</comment>
<reference evidence="5" key="1">
    <citation type="journal article" date="2020" name="Fungal Divers.">
        <title>Resolving the Mortierellaceae phylogeny through synthesis of multi-gene phylogenetics and phylogenomics.</title>
        <authorList>
            <person name="Vandepol N."/>
            <person name="Liber J."/>
            <person name="Desiro A."/>
            <person name="Na H."/>
            <person name="Kennedy M."/>
            <person name="Barry K."/>
            <person name="Grigoriev I.V."/>
            <person name="Miller A.N."/>
            <person name="O'Donnell K."/>
            <person name="Stajich J.E."/>
            <person name="Bonito G."/>
        </authorList>
    </citation>
    <scope>NUCLEOTIDE SEQUENCE</scope>
    <source>
        <strain evidence="5">BC1065</strain>
    </source>
</reference>
<feature type="compositionally biased region" description="Acidic residues" evidence="1">
    <location>
        <begin position="373"/>
        <end position="398"/>
    </location>
</feature>
<evidence type="ECO:0000259" key="4">
    <source>
        <dbReference type="Pfam" id="PF17748"/>
    </source>
</evidence>
<feature type="region of interest" description="Disordered" evidence="1">
    <location>
        <begin position="367"/>
        <end position="415"/>
    </location>
</feature>
<dbReference type="InterPro" id="IPR040768">
    <property type="entry name" value="Vid27_PH"/>
</dbReference>
<dbReference type="EMBL" id="JAAAJB010000282">
    <property type="protein sequence ID" value="KAG0259503.1"/>
    <property type="molecule type" value="Genomic_DNA"/>
</dbReference>
<dbReference type="Proteomes" id="UP000807716">
    <property type="component" value="Unassembled WGS sequence"/>
</dbReference>
<accession>A0A9P6U3Z2</accession>
<proteinExistence type="predicted"/>
<protein>
    <recommendedName>
        <fullName evidence="7">VID27 cytoplasmic protein</fullName>
    </recommendedName>
</protein>
<keyword evidence="6" id="KW-1185">Reference proteome</keyword>
<sequence>MNIFKTVGHLIWGDVSNQELFQIPSGQFYVYKPTSFPGKKTKECIFIDSMVTVRRTSVEFQFTLAVSRLYEEGEDENDDAEDDNERFFPINENMQFRKYVSNGATTFSWQGQEDSETADFTYEYVCDEETSSLTCNSFETLMYQCMYEAKYLQSHIRASDADIAQFEIHTPINSKPAGKITSSALKSPKSQKPSSPKSNKSSSPKLKSESPKRTTESTSRPPEVADQPVKYEGVAEAEGELHLYNATTNLFEVQAFQVVVQLVRSAKFEYWLLVSGQKGEQYLAQPLEERMNSVFTPHHLSFIWNYFDDKGQVYSWLIRFKDEKPLRLFKAHFAECMYEVINRRSWGVAEESDQVFYMKTYDPDVKMNSPKDEFEESDESEREKSDDEEDDEEEEEEQEDHRVSFGAGNDKSKNSHLQVGYKDRSFVLRGNKIGIFKHGDGDNLEFDSTISRVANKAGREINPSLMLLHDQDTSMMLLDPKDQNTAYRMDLEYGKVVEEWSLPTASGVTHIMGDSKYSHLYGTNTMVGMSKDSVFRIDPRVSGNKIVQDQSKQYAKTNQFTAAATTANGSLVIGGHKGEMKLFNAIGKVAKTALPGIGNPILGIDVSGDGQYVLATCKTYLLLINVMNPANKTLGFDKSFPADSKPTPIRLQLQPQDVALMKHEISFTPAKFNMGENELEKTIVTSTGPYVITWNFRRIKMGHINEYQIKRYEDKVVADNFKYGHDRSIIVTLQDDGMLLVNDIGFLNTLRPRI</sequence>
<evidence type="ECO:0000313" key="6">
    <source>
        <dbReference type="Proteomes" id="UP000807716"/>
    </source>
</evidence>
<dbReference type="InterPro" id="IPR040979">
    <property type="entry name" value="Vid27_N"/>
</dbReference>
<evidence type="ECO:0000256" key="1">
    <source>
        <dbReference type="SAM" id="MobiDB-lite"/>
    </source>
</evidence>
<dbReference type="PANTHER" id="PTHR31913:SF0">
    <property type="entry name" value="VACUOLAR IMPORT AND DEGRADATION PROTEIN 27"/>
    <property type="match status" value="1"/>
</dbReference>
<dbReference type="GO" id="GO:0005737">
    <property type="term" value="C:cytoplasm"/>
    <property type="evidence" value="ECO:0007669"/>
    <property type="project" value="TreeGrafter"/>
</dbReference>
<dbReference type="AlphaFoldDB" id="A0A9P6U3Z2"/>
<dbReference type="InterPro" id="IPR013863">
    <property type="entry name" value="VID27_C"/>
</dbReference>
<feature type="compositionally biased region" description="Basic and acidic residues" evidence="1">
    <location>
        <begin position="206"/>
        <end position="215"/>
    </location>
</feature>
<evidence type="ECO:0000259" key="2">
    <source>
        <dbReference type="Pfam" id="PF08553"/>
    </source>
</evidence>
<evidence type="ECO:0008006" key="7">
    <source>
        <dbReference type="Google" id="ProtNLM"/>
    </source>
</evidence>
<evidence type="ECO:0000259" key="3">
    <source>
        <dbReference type="Pfam" id="PF17747"/>
    </source>
</evidence>
<dbReference type="GO" id="GO:0005634">
    <property type="term" value="C:nucleus"/>
    <property type="evidence" value="ECO:0007669"/>
    <property type="project" value="TreeGrafter"/>
</dbReference>
<feature type="region of interest" description="Disordered" evidence="1">
    <location>
        <begin position="174"/>
        <end position="229"/>
    </location>
</feature>
<gene>
    <name evidence="5" type="ORF">DFQ27_004039</name>
</gene>